<evidence type="ECO:0008006" key="4">
    <source>
        <dbReference type="Google" id="ProtNLM"/>
    </source>
</evidence>
<dbReference type="OrthoDB" id="434162at2759"/>
<keyword evidence="3" id="KW-1185">Reference proteome</keyword>
<keyword evidence="1" id="KW-0472">Membrane</keyword>
<name>A0A812K731_9DINO</name>
<evidence type="ECO:0000313" key="2">
    <source>
        <dbReference type="EMBL" id="CAE7218640.1"/>
    </source>
</evidence>
<proteinExistence type="predicted"/>
<feature type="transmembrane region" description="Helical" evidence="1">
    <location>
        <begin position="337"/>
        <end position="359"/>
    </location>
</feature>
<keyword evidence="1" id="KW-0812">Transmembrane</keyword>
<organism evidence="2 3">
    <name type="scientific">Symbiodinium natans</name>
    <dbReference type="NCBI Taxonomy" id="878477"/>
    <lineage>
        <taxon>Eukaryota</taxon>
        <taxon>Sar</taxon>
        <taxon>Alveolata</taxon>
        <taxon>Dinophyceae</taxon>
        <taxon>Suessiales</taxon>
        <taxon>Symbiodiniaceae</taxon>
        <taxon>Symbiodinium</taxon>
    </lineage>
</organism>
<sequence>MVSSSCAAATACYALPILACAFYSLLSLLDRVDILPILQKLQRFFERDSAEPTRETHDGESPDPVVKAGQWPAMSVDFAKPSIGLLLWCCFPVLGYAVVRSLSGCEQWFCWQVEAQTASSHVRNLLHLLAASILLAWLCNIPPSTSRHRALFTSVAVCEFLINKAIWDNCEDYMAHSLSVGSTFGMFDIFIALTTILTLVVHTCEGLPCLRRCFQRLSQKLGMAANQPAESSEQHQQNEQSPHFPHLYLSAYGQRNYLIYLGLLVIFHGGLFMAFPDTIHAHHYWLGVVVASCCIFPTPLSRLMLLKSVMMAIDGIGVWGADAIVGKDDGNMSESDADYRLMLCVLVVGAFALAVCVNLRRDPRLNAWITAGQRQRATDTE</sequence>
<feature type="transmembrane region" description="Helical" evidence="1">
    <location>
        <begin position="257"/>
        <end position="275"/>
    </location>
</feature>
<dbReference type="AlphaFoldDB" id="A0A812K731"/>
<protein>
    <recommendedName>
        <fullName evidence="4">Transmembrane protein</fullName>
    </recommendedName>
</protein>
<reference evidence="2" key="1">
    <citation type="submission" date="2021-02" db="EMBL/GenBank/DDBJ databases">
        <authorList>
            <person name="Dougan E. K."/>
            <person name="Rhodes N."/>
            <person name="Thang M."/>
            <person name="Chan C."/>
        </authorList>
    </citation>
    <scope>NUCLEOTIDE SEQUENCE</scope>
</reference>
<dbReference type="Proteomes" id="UP000604046">
    <property type="component" value="Unassembled WGS sequence"/>
</dbReference>
<feature type="transmembrane region" description="Helical" evidence="1">
    <location>
        <begin position="83"/>
        <end position="102"/>
    </location>
</feature>
<evidence type="ECO:0000256" key="1">
    <source>
        <dbReference type="SAM" id="Phobius"/>
    </source>
</evidence>
<gene>
    <name evidence="2" type="ORF">SNAT2548_LOCUS7871</name>
</gene>
<feature type="transmembrane region" description="Helical" evidence="1">
    <location>
        <begin position="6"/>
        <end position="29"/>
    </location>
</feature>
<dbReference type="EMBL" id="CAJNDS010000563">
    <property type="protein sequence ID" value="CAE7218640.1"/>
    <property type="molecule type" value="Genomic_DNA"/>
</dbReference>
<accession>A0A812K731</accession>
<feature type="transmembrane region" description="Helical" evidence="1">
    <location>
        <begin position="187"/>
        <end position="210"/>
    </location>
</feature>
<feature type="transmembrane region" description="Helical" evidence="1">
    <location>
        <begin position="122"/>
        <end position="138"/>
    </location>
</feature>
<keyword evidence="1" id="KW-1133">Transmembrane helix</keyword>
<evidence type="ECO:0000313" key="3">
    <source>
        <dbReference type="Proteomes" id="UP000604046"/>
    </source>
</evidence>
<comment type="caution">
    <text evidence="2">The sequence shown here is derived from an EMBL/GenBank/DDBJ whole genome shotgun (WGS) entry which is preliminary data.</text>
</comment>